<evidence type="ECO:0000313" key="7">
    <source>
        <dbReference type="EMBL" id="CAD0081446.1"/>
    </source>
</evidence>
<dbReference type="EC" id="1.1.1.138" evidence="5"/>
<proteinExistence type="inferred from homology"/>
<comment type="similarity">
    <text evidence="1">Belongs to the short-chain dehydrogenases/reductases (SDR) family.</text>
</comment>
<dbReference type="PANTHER" id="PTHR43008:SF1">
    <property type="entry name" value="NADP-DEPENDENT MANNITOL DEHYDROGENASE-RELATED"/>
    <property type="match status" value="1"/>
</dbReference>
<dbReference type="SUPFAM" id="SSF51735">
    <property type="entry name" value="NAD(P)-binding Rossmann-fold domains"/>
    <property type="match status" value="1"/>
</dbReference>
<evidence type="ECO:0000256" key="5">
    <source>
        <dbReference type="ARBA" id="ARBA00066645"/>
    </source>
</evidence>
<evidence type="ECO:0000256" key="1">
    <source>
        <dbReference type="ARBA" id="ARBA00006484"/>
    </source>
</evidence>
<accession>A0A9N8P4L4</accession>
<comment type="catalytic activity">
    <reaction evidence="4">
        <text>D-mannitol + NADP(+) = D-fructose + NADPH + H(+)</text>
        <dbReference type="Rhea" id="RHEA:16765"/>
        <dbReference type="ChEBI" id="CHEBI:15378"/>
        <dbReference type="ChEBI" id="CHEBI:16899"/>
        <dbReference type="ChEBI" id="CHEBI:37721"/>
        <dbReference type="ChEBI" id="CHEBI:57783"/>
        <dbReference type="ChEBI" id="CHEBI:58349"/>
        <dbReference type="EC" id="1.1.1.138"/>
    </reaction>
    <physiologicalReaction direction="left-to-right" evidence="4">
        <dbReference type="Rhea" id="RHEA:16766"/>
    </physiologicalReaction>
    <physiologicalReaction direction="right-to-left" evidence="4">
        <dbReference type="Rhea" id="RHEA:16767"/>
    </physiologicalReaction>
</comment>
<protein>
    <recommendedName>
        <fullName evidence="6">NADP-dependent mannitol dehydrogenase</fullName>
        <ecNumber evidence="5">1.1.1.138</ecNumber>
    </recommendedName>
</protein>
<evidence type="ECO:0000313" key="8">
    <source>
        <dbReference type="Proteomes" id="UP000716446"/>
    </source>
</evidence>
<dbReference type="GO" id="GO:0050085">
    <property type="term" value="F:mannitol 2-dehydrogenase (NADP+) activity"/>
    <property type="evidence" value="ECO:0007669"/>
    <property type="project" value="UniProtKB-EC"/>
</dbReference>
<reference evidence="7" key="1">
    <citation type="submission" date="2020-06" db="EMBL/GenBank/DDBJ databases">
        <authorList>
            <person name="Onetto C."/>
        </authorList>
    </citation>
    <scope>NUCLEOTIDE SEQUENCE</scope>
</reference>
<dbReference type="AlphaFoldDB" id="A0A9N8P4L4"/>
<name>A0A9N8P4L4_9PEZI</name>
<dbReference type="InterPro" id="IPR036291">
    <property type="entry name" value="NAD(P)-bd_dom_sf"/>
</dbReference>
<dbReference type="InterPro" id="IPR020904">
    <property type="entry name" value="Sc_DH/Rdtase_CS"/>
</dbReference>
<dbReference type="GO" id="GO:0050664">
    <property type="term" value="F:oxidoreductase activity, acting on NAD(P)H, oxygen as acceptor"/>
    <property type="evidence" value="ECO:0007669"/>
    <property type="project" value="TreeGrafter"/>
</dbReference>
<gene>
    <name evidence="7" type="ORF">AWRI4619_LOCUS13</name>
</gene>
<keyword evidence="2" id="KW-0521">NADP</keyword>
<dbReference type="EMBL" id="CAIJEN010000001">
    <property type="protein sequence ID" value="CAD0081446.1"/>
    <property type="molecule type" value="Genomic_DNA"/>
</dbReference>
<comment type="caution">
    <text evidence="7">The sequence shown here is derived from an EMBL/GenBank/DDBJ whole genome shotgun (WGS) entry which is preliminary data.</text>
</comment>
<dbReference type="PRINTS" id="PR00081">
    <property type="entry name" value="GDHRDH"/>
</dbReference>
<dbReference type="Pfam" id="PF13561">
    <property type="entry name" value="adh_short_C2"/>
    <property type="match status" value="1"/>
</dbReference>
<evidence type="ECO:0000256" key="6">
    <source>
        <dbReference type="ARBA" id="ARBA00069279"/>
    </source>
</evidence>
<feature type="non-terminal residue" evidence="7">
    <location>
        <position position="279"/>
    </location>
</feature>
<organism evidence="7 8">
    <name type="scientific">Aureobasidium vineae</name>
    <dbReference type="NCBI Taxonomy" id="2773715"/>
    <lineage>
        <taxon>Eukaryota</taxon>
        <taxon>Fungi</taxon>
        <taxon>Dikarya</taxon>
        <taxon>Ascomycota</taxon>
        <taxon>Pezizomycotina</taxon>
        <taxon>Dothideomycetes</taxon>
        <taxon>Dothideomycetidae</taxon>
        <taxon>Dothideales</taxon>
        <taxon>Saccotheciaceae</taxon>
        <taxon>Aureobasidium</taxon>
    </lineage>
</organism>
<sequence length="279" mass="30020">TVLAKMSMTLEDGKVVRQPKPVPNTPQNVFEQLSMKGKVVAITGASDGIGWAVAEAIAEAGGDLALWYNTNDAAISKGEEIAKKHGIRAKAYQVEVSDHEAVKNAVDQVVKDFGRLDVFVANAGMAISKAITEQTIEEYRKQMSVNVDGVVFCAKYAGAVFKSQGFGNLIITSSISAHIANVPVDQPIYNTTKAAVNHLGKSLAREWRDFARVNIVSPGFFDTKMGASPLCINEAYRMTPLGRMGHVKEIKGLFLYLASDASSYQTGSDTIIDGGYVLV</sequence>
<dbReference type="PRINTS" id="PR00080">
    <property type="entry name" value="SDRFAMILY"/>
</dbReference>
<dbReference type="Proteomes" id="UP000716446">
    <property type="component" value="Unassembled WGS sequence"/>
</dbReference>
<dbReference type="InterPro" id="IPR002347">
    <property type="entry name" value="SDR_fam"/>
</dbReference>
<dbReference type="FunFam" id="3.40.50.720:FF:000090">
    <property type="entry name" value="NADP-dependent mannitol dehydrogenase"/>
    <property type="match status" value="1"/>
</dbReference>
<dbReference type="PROSITE" id="PS00061">
    <property type="entry name" value="ADH_SHORT"/>
    <property type="match status" value="1"/>
</dbReference>
<keyword evidence="8" id="KW-1185">Reference proteome</keyword>
<evidence type="ECO:0000256" key="2">
    <source>
        <dbReference type="ARBA" id="ARBA00022857"/>
    </source>
</evidence>
<dbReference type="Gene3D" id="3.40.50.720">
    <property type="entry name" value="NAD(P)-binding Rossmann-like Domain"/>
    <property type="match status" value="1"/>
</dbReference>
<keyword evidence="3" id="KW-0560">Oxidoreductase</keyword>
<dbReference type="PANTHER" id="PTHR43008">
    <property type="entry name" value="BENZIL REDUCTASE"/>
    <property type="match status" value="1"/>
</dbReference>
<evidence type="ECO:0000256" key="3">
    <source>
        <dbReference type="ARBA" id="ARBA00023002"/>
    </source>
</evidence>
<evidence type="ECO:0000256" key="4">
    <source>
        <dbReference type="ARBA" id="ARBA00051683"/>
    </source>
</evidence>
<dbReference type="GO" id="GO:0019594">
    <property type="term" value="P:mannitol metabolic process"/>
    <property type="evidence" value="ECO:0007669"/>
    <property type="project" value="UniProtKB-ARBA"/>
</dbReference>